<sequence length="76" mass="8219">MRDDIKSPRVNTKSFMKLLFVLAMLLVTTLGLNPLSVVSEAQHAESIAVDEGYKAAKALGKIAGQAKREAVETCRS</sequence>
<dbReference type="OrthoDB" id="10535615at2759"/>
<evidence type="ECO:0000313" key="3">
    <source>
        <dbReference type="Proteomes" id="UP000612746"/>
    </source>
</evidence>
<reference evidence="2" key="1">
    <citation type="submission" date="2020-12" db="EMBL/GenBank/DDBJ databases">
        <title>Metabolic potential, ecology and presence of endohyphal bacteria is reflected in genomic diversity of Mucoromycotina.</title>
        <authorList>
            <person name="Muszewska A."/>
            <person name="Okrasinska A."/>
            <person name="Steczkiewicz K."/>
            <person name="Drgas O."/>
            <person name="Orlowska M."/>
            <person name="Perlinska-Lenart U."/>
            <person name="Aleksandrzak-Piekarczyk T."/>
            <person name="Szatraj K."/>
            <person name="Zielenkiewicz U."/>
            <person name="Pilsyk S."/>
            <person name="Malc E."/>
            <person name="Mieczkowski P."/>
            <person name="Kruszewska J.S."/>
            <person name="Biernat P."/>
            <person name="Pawlowska J."/>
        </authorList>
    </citation>
    <scope>NUCLEOTIDE SEQUENCE</scope>
    <source>
        <strain evidence="2">WA0000051536</strain>
    </source>
</reference>
<dbReference type="Proteomes" id="UP000612746">
    <property type="component" value="Unassembled WGS sequence"/>
</dbReference>
<feature type="signal peptide" evidence="1">
    <location>
        <begin position="1"/>
        <end position="31"/>
    </location>
</feature>
<dbReference type="AlphaFoldDB" id="A0A8H7UF18"/>
<name>A0A8H7UF18_9FUNG</name>
<protein>
    <submittedName>
        <fullName evidence="2">Uncharacterized protein</fullName>
    </submittedName>
</protein>
<evidence type="ECO:0000256" key="1">
    <source>
        <dbReference type="SAM" id="SignalP"/>
    </source>
</evidence>
<proteinExistence type="predicted"/>
<organism evidence="2 3">
    <name type="scientific">Umbelopsis vinacea</name>
    <dbReference type="NCBI Taxonomy" id="44442"/>
    <lineage>
        <taxon>Eukaryota</taxon>
        <taxon>Fungi</taxon>
        <taxon>Fungi incertae sedis</taxon>
        <taxon>Mucoromycota</taxon>
        <taxon>Mucoromycotina</taxon>
        <taxon>Umbelopsidomycetes</taxon>
        <taxon>Umbelopsidales</taxon>
        <taxon>Umbelopsidaceae</taxon>
        <taxon>Umbelopsis</taxon>
    </lineage>
</organism>
<evidence type="ECO:0000313" key="2">
    <source>
        <dbReference type="EMBL" id="KAG2177518.1"/>
    </source>
</evidence>
<keyword evidence="3" id="KW-1185">Reference proteome</keyword>
<accession>A0A8H7UF18</accession>
<gene>
    <name evidence="2" type="ORF">INT44_008029</name>
</gene>
<keyword evidence="1" id="KW-0732">Signal</keyword>
<comment type="caution">
    <text evidence="2">The sequence shown here is derived from an EMBL/GenBank/DDBJ whole genome shotgun (WGS) entry which is preliminary data.</text>
</comment>
<feature type="chain" id="PRO_5034305240" evidence="1">
    <location>
        <begin position="32"/>
        <end position="76"/>
    </location>
</feature>
<dbReference type="EMBL" id="JAEPRA010000012">
    <property type="protein sequence ID" value="KAG2177518.1"/>
    <property type="molecule type" value="Genomic_DNA"/>
</dbReference>